<evidence type="ECO:0000256" key="1">
    <source>
        <dbReference type="SAM" id="MobiDB-lite"/>
    </source>
</evidence>
<accession>A0A542U7W1</accession>
<dbReference type="EMBL" id="VFNX01000001">
    <property type="protein sequence ID" value="TQK95164.1"/>
    <property type="molecule type" value="Genomic_DNA"/>
</dbReference>
<feature type="region of interest" description="Disordered" evidence="1">
    <location>
        <begin position="1"/>
        <end position="28"/>
    </location>
</feature>
<dbReference type="Proteomes" id="UP000318103">
    <property type="component" value="Unassembled WGS sequence"/>
</dbReference>
<evidence type="ECO:0000313" key="3">
    <source>
        <dbReference type="EMBL" id="TQK95164.1"/>
    </source>
</evidence>
<evidence type="ECO:0000259" key="2">
    <source>
        <dbReference type="Pfam" id="PF13699"/>
    </source>
</evidence>
<comment type="caution">
    <text evidence="3">The sequence shown here is derived from an EMBL/GenBank/DDBJ whole genome shotgun (WGS) entry which is preliminary data.</text>
</comment>
<feature type="domain" description="eCIS core" evidence="2">
    <location>
        <begin position="68"/>
        <end position="139"/>
    </location>
</feature>
<feature type="compositionally biased region" description="Basic and acidic residues" evidence="1">
    <location>
        <begin position="1"/>
        <end position="12"/>
    </location>
</feature>
<dbReference type="Pfam" id="PF13699">
    <property type="entry name" value="eCIS_core"/>
    <property type="match status" value="1"/>
</dbReference>
<proteinExistence type="predicted"/>
<sequence length="444" mass="48982">MRAHDKENEQSDTRSAPRRPAGPAPAGLEALQRAVGNEAVTRAVARERDGQVQRRSLVHDVLRSPGRPMDAGLRDEMEARFGGADFSGVRVHSDEVARRSAVEIQAKAYTSGEHVVDGGRMTKEDWAHELTHYLDQQAGPVPGTDNGSGLRVSDPADAGERRAVANARRVMSGSAPVQRTAAEHTSGHHTGSHRTHAASLVQRTEDEDLRNAKTPDEILAALKKSGHSDDDAWQLMQYMTSQQFRPGEGQSEFNIIDSIKQASQQRIAPVRRRQAGELLAKRWTIRHYTGRDPENPPSFTEIASTYENAAAGRASEHTNVADWRSLGNIKFTFYLVAVDGKVPQRNWLNNTHWYAEWDLDEIPDCWISPDLLEKMNKSMDADEAREAMKTVRAFRGTGAQLKELLAVSAFGSGNDPATALDTAIGGAFELKVPDGLTVKEWKKK</sequence>
<dbReference type="AlphaFoldDB" id="A0A542U7W1"/>
<evidence type="ECO:0000313" key="4">
    <source>
        <dbReference type="Proteomes" id="UP000318103"/>
    </source>
</evidence>
<dbReference type="InterPro" id="IPR025295">
    <property type="entry name" value="eCIS_core_dom"/>
</dbReference>
<feature type="region of interest" description="Disordered" evidence="1">
    <location>
        <begin position="136"/>
        <end position="156"/>
    </location>
</feature>
<feature type="compositionally biased region" description="Low complexity" evidence="1">
    <location>
        <begin position="18"/>
        <end position="27"/>
    </location>
</feature>
<keyword evidence="4" id="KW-1185">Reference proteome</keyword>
<protein>
    <submittedName>
        <fullName evidence="3">Uncharacterized protein DUF4157</fullName>
    </submittedName>
</protein>
<organism evidence="3 4">
    <name type="scientific">Streptomyces puniciscabiei</name>
    <dbReference type="NCBI Taxonomy" id="164348"/>
    <lineage>
        <taxon>Bacteria</taxon>
        <taxon>Bacillati</taxon>
        <taxon>Actinomycetota</taxon>
        <taxon>Actinomycetes</taxon>
        <taxon>Kitasatosporales</taxon>
        <taxon>Streptomycetaceae</taxon>
        <taxon>Streptomyces</taxon>
    </lineage>
</organism>
<dbReference type="RefSeq" id="WP_234358000.1">
    <property type="nucleotide sequence ID" value="NZ_JBPJFI010000001.1"/>
</dbReference>
<reference evidence="3 4" key="1">
    <citation type="submission" date="2019-06" db="EMBL/GenBank/DDBJ databases">
        <title>Sequencing the genomes of 1000 actinobacteria strains.</title>
        <authorList>
            <person name="Klenk H.-P."/>
        </authorList>
    </citation>
    <scope>NUCLEOTIDE SEQUENCE [LARGE SCALE GENOMIC DNA]</scope>
    <source>
        <strain evidence="3 4">DSM 41929</strain>
    </source>
</reference>
<feature type="region of interest" description="Disordered" evidence="1">
    <location>
        <begin position="168"/>
        <end position="199"/>
    </location>
</feature>
<gene>
    <name evidence="3" type="ORF">FB563_0031</name>
</gene>
<name>A0A542U7W1_9ACTN</name>